<accession>A0ABS2MES3</accession>
<dbReference type="SUPFAM" id="SSF55486">
    <property type="entry name" value="Metalloproteases ('zincins'), catalytic domain"/>
    <property type="match status" value="1"/>
</dbReference>
<dbReference type="RefSeq" id="WP_193667629.1">
    <property type="nucleotide sequence ID" value="NZ_CAXICV010000095.1"/>
</dbReference>
<gene>
    <name evidence="3" type="ORF">JOE61_003507</name>
</gene>
<feature type="domain" description="DUF3152" evidence="2">
    <location>
        <begin position="97"/>
        <end position="263"/>
    </location>
</feature>
<feature type="compositionally biased region" description="Basic and acidic residues" evidence="1">
    <location>
        <begin position="81"/>
        <end position="90"/>
    </location>
</feature>
<evidence type="ECO:0000313" key="4">
    <source>
        <dbReference type="Proteomes" id="UP000732378"/>
    </source>
</evidence>
<feature type="region of interest" description="Disordered" evidence="1">
    <location>
        <begin position="45"/>
        <end position="99"/>
    </location>
</feature>
<comment type="caution">
    <text evidence="3">The sequence shown here is derived from an EMBL/GenBank/DDBJ whole genome shotgun (WGS) entry which is preliminary data.</text>
</comment>
<organism evidence="3 4">
    <name type="scientific">Nocardioides salarius</name>
    <dbReference type="NCBI Taxonomy" id="374513"/>
    <lineage>
        <taxon>Bacteria</taxon>
        <taxon>Bacillati</taxon>
        <taxon>Actinomycetota</taxon>
        <taxon>Actinomycetes</taxon>
        <taxon>Propionibacteriales</taxon>
        <taxon>Nocardioidaceae</taxon>
        <taxon>Nocardioides</taxon>
    </lineage>
</organism>
<keyword evidence="4" id="KW-1185">Reference proteome</keyword>
<evidence type="ECO:0000313" key="3">
    <source>
        <dbReference type="EMBL" id="MBM7509693.1"/>
    </source>
</evidence>
<sequence>MSSGRHRAPRPAPRAVPRRHRAVVGLGAAGALALGALAMLGPVGAESSVAEETPAPAAADSAPRRTAASLGNVGAAVVDPVRGRDPRPEPEPEPEPEPVPYAGPGTFEVAPVEQPPPPGTLTTYTVEVERGLAASGIDAAEVAAQVRAILGDPRSWVRGEAGVLEPTAADPDLRILVTTPATTDRFCAPLNTRGELSCRNGGVVALNAVRWVRGSLAYDGGLRGYRRYLVNHEVGHALGNGHESCPGPGLPAPVMLQQTVVLDGCVPNAWPYP</sequence>
<feature type="region of interest" description="Disordered" evidence="1">
    <location>
        <begin position="1"/>
        <end position="20"/>
    </location>
</feature>
<dbReference type="Pfam" id="PF11350">
    <property type="entry name" value="DUF3152"/>
    <property type="match status" value="1"/>
</dbReference>
<evidence type="ECO:0000259" key="2">
    <source>
        <dbReference type="Pfam" id="PF11350"/>
    </source>
</evidence>
<dbReference type="EMBL" id="JAFBBZ010000001">
    <property type="protein sequence ID" value="MBM7509693.1"/>
    <property type="molecule type" value="Genomic_DNA"/>
</dbReference>
<reference evidence="3 4" key="1">
    <citation type="submission" date="2021-01" db="EMBL/GenBank/DDBJ databases">
        <title>Sequencing the genomes of 1000 actinobacteria strains.</title>
        <authorList>
            <person name="Klenk H.-P."/>
        </authorList>
    </citation>
    <scope>NUCLEOTIDE SEQUENCE [LARGE SCALE GENOMIC DNA]</scope>
    <source>
        <strain evidence="3 4">DSM 18239</strain>
    </source>
</reference>
<name>A0ABS2MES3_9ACTN</name>
<dbReference type="InterPro" id="IPR022603">
    <property type="entry name" value="DUF3152"/>
</dbReference>
<feature type="compositionally biased region" description="Low complexity" evidence="1">
    <location>
        <begin position="45"/>
        <end position="69"/>
    </location>
</feature>
<protein>
    <recommendedName>
        <fullName evidence="2">DUF3152 domain-containing protein</fullName>
    </recommendedName>
</protein>
<proteinExistence type="predicted"/>
<evidence type="ECO:0000256" key="1">
    <source>
        <dbReference type="SAM" id="MobiDB-lite"/>
    </source>
</evidence>
<dbReference type="Proteomes" id="UP000732378">
    <property type="component" value="Unassembled WGS sequence"/>
</dbReference>